<dbReference type="PANTHER" id="PTHR35867">
    <property type="entry name" value="PROTEIN RSEC"/>
    <property type="match status" value="1"/>
</dbReference>
<dbReference type="EMBL" id="VSSQ01003531">
    <property type="protein sequence ID" value="MPM21146.1"/>
    <property type="molecule type" value="Genomic_DNA"/>
</dbReference>
<gene>
    <name evidence="2" type="ORF">SDC9_67589</name>
</gene>
<comment type="caution">
    <text evidence="2">The sequence shown here is derived from an EMBL/GenBank/DDBJ whole genome shotgun (WGS) entry which is preliminary data.</text>
</comment>
<evidence type="ECO:0000313" key="2">
    <source>
        <dbReference type="EMBL" id="MPM21146.1"/>
    </source>
</evidence>
<keyword evidence="1" id="KW-0472">Membrane</keyword>
<evidence type="ECO:0008006" key="3">
    <source>
        <dbReference type="Google" id="ProtNLM"/>
    </source>
</evidence>
<evidence type="ECO:0000256" key="1">
    <source>
        <dbReference type="SAM" id="Phobius"/>
    </source>
</evidence>
<dbReference type="InterPro" id="IPR026268">
    <property type="entry name" value="RseC"/>
</dbReference>
<keyword evidence="1" id="KW-1133">Transmembrane helix</keyword>
<dbReference type="PIRSF" id="PIRSF004923">
    <property type="entry name" value="RseC"/>
    <property type="match status" value="1"/>
</dbReference>
<reference evidence="2" key="1">
    <citation type="submission" date="2019-08" db="EMBL/GenBank/DDBJ databases">
        <authorList>
            <person name="Kucharzyk K."/>
            <person name="Murdoch R.W."/>
            <person name="Higgins S."/>
            <person name="Loffler F."/>
        </authorList>
    </citation>
    <scope>NUCLEOTIDE SEQUENCE</scope>
</reference>
<feature type="transmembrane region" description="Helical" evidence="1">
    <location>
        <begin position="97"/>
        <end position="117"/>
    </location>
</feature>
<protein>
    <recommendedName>
        <fullName evidence="3">Protein RseC</fullName>
    </recommendedName>
</protein>
<keyword evidence="1" id="KW-0812">Transmembrane</keyword>
<dbReference type="Pfam" id="PF04246">
    <property type="entry name" value="RseC_MucC"/>
    <property type="match status" value="1"/>
</dbReference>
<name>A0A644XY06_9ZZZZ</name>
<accession>A0A644XY06</accession>
<dbReference type="InterPro" id="IPR007359">
    <property type="entry name" value="SigmaE_reg_RseC_MucC"/>
</dbReference>
<organism evidence="2">
    <name type="scientific">bioreactor metagenome</name>
    <dbReference type="NCBI Taxonomy" id="1076179"/>
    <lineage>
        <taxon>unclassified sequences</taxon>
        <taxon>metagenomes</taxon>
        <taxon>ecological metagenomes</taxon>
    </lineage>
</organism>
<sequence length="144" mass="15354">MTQVAQVRSLLPDGKAKIGVERQSACAHNCNECAGCEQLVVKQDMTVVAENRIGARQGDIVLVESDNAGILGAAVAVYIVPFFLFFVGYFSGSALGLGEGICAAIAVAGFVLGIMIARRVDQHMKKKGTLRFTITEIRKSCSDM</sequence>
<feature type="transmembrane region" description="Helical" evidence="1">
    <location>
        <begin position="70"/>
        <end position="91"/>
    </location>
</feature>
<dbReference type="PANTHER" id="PTHR35867:SF1">
    <property type="entry name" value="PROTEIN RSEC"/>
    <property type="match status" value="1"/>
</dbReference>
<dbReference type="AlphaFoldDB" id="A0A644XY06"/>
<proteinExistence type="predicted"/>